<dbReference type="InterPro" id="IPR016024">
    <property type="entry name" value="ARM-type_fold"/>
</dbReference>
<keyword evidence="5" id="KW-0677">Repeat</keyword>
<keyword evidence="4" id="KW-0808">Transferase</keyword>
<protein>
    <recommendedName>
        <fullName evidence="3">RING-type E3 ubiquitin transferase</fullName>
        <ecNumber evidence="3">2.3.2.27</ecNumber>
    </recommendedName>
</protein>
<evidence type="ECO:0000256" key="4">
    <source>
        <dbReference type="ARBA" id="ARBA00022679"/>
    </source>
</evidence>
<dbReference type="PANTHER" id="PTHR23315:SF112">
    <property type="entry name" value="U-BOX DOMAIN-CONTAINING PROTEIN 8"/>
    <property type="match status" value="1"/>
</dbReference>
<dbReference type="PROSITE" id="PS51698">
    <property type="entry name" value="U_BOX"/>
    <property type="match status" value="1"/>
</dbReference>
<dbReference type="InterPro" id="IPR000225">
    <property type="entry name" value="Armadillo"/>
</dbReference>
<dbReference type="GO" id="GO:0016567">
    <property type="term" value="P:protein ubiquitination"/>
    <property type="evidence" value="ECO:0007669"/>
    <property type="project" value="UniProtKB-UniPathway"/>
</dbReference>
<comment type="catalytic activity">
    <reaction evidence="1">
        <text>S-ubiquitinyl-[E2 ubiquitin-conjugating enzyme]-L-cysteine + [acceptor protein]-L-lysine = [E2 ubiquitin-conjugating enzyme]-L-cysteine + N(6)-ubiquitinyl-[acceptor protein]-L-lysine.</text>
        <dbReference type="EC" id="2.3.2.27"/>
    </reaction>
</comment>
<dbReference type="InterPro" id="IPR011989">
    <property type="entry name" value="ARM-like"/>
</dbReference>
<evidence type="ECO:0000259" key="8">
    <source>
        <dbReference type="PROSITE" id="PS51698"/>
    </source>
</evidence>
<sequence length="529" mass="56203">MDPVSSEGSSQSSGLALGSPDPGREERSSFNRVGEREGSHTNGSGCAKGVIRGLLEELLEGDSGTIVGVGQRGSWQAAGKGHSGFARTMNSEPAGTTTAGYGSAVDGEDEGLDAITHYGANGDMEPNRRRVGELSVLNDTTEEEGKMKADRSLQVGNVGPVLDEAISDRLDQNVVILSSGHTFDRSSIQRWLDAGHRTCPITKLPLPDHASLIPNHALRSLISNFTPLTPTPIPNPSPPHPQPETLISSLTSSASSSSSKLDSLHKLTRLAKRDSLFRRRLTDSGIVPPLLSCVDSHDHDSLRENALSLLLILSLDDHNKVGLVAEGVVARLVAVISGTAAGNPSPDCRALAATTLTSLAVVEVNKATIGAYPHAIESLVALVRDGKGREKKEAATALYALCSFPDNRRRAVECGAVPVLLRSVDCGLERAVEVVGVLAKCKEGREQMERFHGCVQILSRVLRNGSSRGVQYALLALNSLCCGSEVASMEAIREGLLETCLGFLEDDNEKVRRNASALLQNLRGNNRIS</sequence>
<dbReference type="Proteomes" id="UP000289738">
    <property type="component" value="Chromosome B10"/>
</dbReference>
<feature type="compositionally biased region" description="Low complexity" evidence="7">
    <location>
        <begin position="1"/>
        <end position="19"/>
    </location>
</feature>
<dbReference type="UniPathway" id="UPA00143"/>
<dbReference type="Gene3D" id="1.25.10.10">
    <property type="entry name" value="Leucine-rich Repeat Variant"/>
    <property type="match status" value="2"/>
</dbReference>
<evidence type="ECO:0000256" key="3">
    <source>
        <dbReference type="ARBA" id="ARBA00012483"/>
    </source>
</evidence>
<feature type="compositionally biased region" description="Basic and acidic residues" evidence="7">
    <location>
        <begin position="22"/>
        <end position="39"/>
    </location>
</feature>
<evidence type="ECO:0000313" key="10">
    <source>
        <dbReference type="Proteomes" id="UP000289738"/>
    </source>
</evidence>
<evidence type="ECO:0000256" key="6">
    <source>
        <dbReference type="ARBA" id="ARBA00022786"/>
    </source>
</evidence>
<dbReference type="InterPro" id="IPR058678">
    <property type="entry name" value="ARM_PUB"/>
</dbReference>
<dbReference type="SUPFAM" id="SSF48371">
    <property type="entry name" value="ARM repeat"/>
    <property type="match status" value="1"/>
</dbReference>
<dbReference type="SMART" id="SM00504">
    <property type="entry name" value="Ubox"/>
    <property type="match status" value="1"/>
</dbReference>
<dbReference type="FunFam" id="3.30.40.10:FF:000442">
    <property type="entry name" value="RING-type E3 ubiquitin transferase"/>
    <property type="match status" value="1"/>
</dbReference>
<feature type="domain" description="U-box" evidence="8">
    <location>
        <begin position="157"/>
        <end position="232"/>
    </location>
</feature>
<evidence type="ECO:0000313" key="9">
    <source>
        <dbReference type="EMBL" id="RYQ82303.1"/>
    </source>
</evidence>
<dbReference type="Pfam" id="PF25598">
    <property type="entry name" value="ARM_PUB"/>
    <property type="match status" value="1"/>
</dbReference>
<dbReference type="AlphaFoldDB" id="A0A444WY28"/>
<evidence type="ECO:0000256" key="5">
    <source>
        <dbReference type="ARBA" id="ARBA00022737"/>
    </source>
</evidence>
<name>A0A444WY28_ARAHY</name>
<keyword evidence="10" id="KW-1185">Reference proteome</keyword>
<organism evidence="9 10">
    <name type="scientific">Arachis hypogaea</name>
    <name type="common">Peanut</name>
    <dbReference type="NCBI Taxonomy" id="3818"/>
    <lineage>
        <taxon>Eukaryota</taxon>
        <taxon>Viridiplantae</taxon>
        <taxon>Streptophyta</taxon>
        <taxon>Embryophyta</taxon>
        <taxon>Tracheophyta</taxon>
        <taxon>Spermatophyta</taxon>
        <taxon>Magnoliopsida</taxon>
        <taxon>eudicotyledons</taxon>
        <taxon>Gunneridae</taxon>
        <taxon>Pentapetalae</taxon>
        <taxon>rosids</taxon>
        <taxon>fabids</taxon>
        <taxon>Fabales</taxon>
        <taxon>Fabaceae</taxon>
        <taxon>Papilionoideae</taxon>
        <taxon>50 kb inversion clade</taxon>
        <taxon>dalbergioids sensu lato</taxon>
        <taxon>Dalbergieae</taxon>
        <taxon>Pterocarpus clade</taxon>
        <taxon>Arachis</taxon>
    </lineage>
</organism>
<accession>A0A444WY28</accession>
<dbReference type="SUPFAM" id="SSF57850">
    <property type="entry name" value="RING/U-box"/>
    <property type="match status" value="1"/>
</dbReference>
<comment type="caution">
    <text evidence="9">The sequence shown here is derived from an EMBL/GenBank/DDBJ whole genome shotgun (WGS) entry which is preliminary data.</text>
</comment>
<feature type="region of interest" description="Disordered" evidence="7">
    <location>
        <begin position="228"/>
        <end position="258"/>
    </location>
</feature>
<dbReference type="PANTHER" id="PTHR23315">
    <property type="entry name" value="U BOX DOMAIN-CONTAINING"/>
    <property type="match status" value="1"/>
</dbReference>
<feature type="compositionally biased region" description="Low complexity" evidence="7">
    <location>
        <begin position="243"/>
        <end position="258"/>
    </location>
</feature>
<evidence type="ECO:0000256" key="1">
    <source>
        <dbReference type="ARBA" id="ARBA00000900"/>
    </source>
</evidence>
<gene>
    <name evidence="9" type="ORF">Ahy_B10g100897</name>
</gene>
<dbReference type="InterPro" id="IPR003613">
    <property type="entry name" value="Ubox_domain"/>
</dbReference>
<comment type="pathway">
    <text evidence="2">Protein modification; protein ubiquitination.</text>
</comment>
<dbReference type="EC" id="2.3.2.27" evidence="3"/>
<dbReference type="Pfam" id="PF04564">
    <property type="entry name" value="U-box"/>
    <property type="match status" value="1"/>
</dbReference>
<evidence type="ECO:0000256" key="7">
    <source>
        <dbReference type="SAM" id="MobiDB-lite"/>
    </source>
</evidence>
<evidence type="ECO:0000256" key="2">
    <source>
        <dbReference type="ARBA" id="ARBA00004906"/>
    </source>
</evidence>
<dbReference type="EMBL" id="SDMP01000020">
    <property type="protein sequence ID" value="RYQ82303.1"/>
    <property type="molecule type" value="Genomic_DNA"/>
</dbReference>
<dbReference type="InterPro" id="IPR013083">
    <property type="entry name" value="Znf_RING/FYVE/PHD"/>
</dbReference>
<keyword evidence="6" id="KW-0833">Ubl conjugation pathway</keyword>
<feature type="region of interest" description="Disordered" evidence="7">
    <location>
        <begin position="1"/>
        <end position="47"/>
    </location>
</feature>
<dbReference type="STRING" id="3818.A0A444WY28"/>
<dbReference type="Gene3D" id="3.30.40.10">
    <property type="entry name" value="Zinc/RING finger domain, C3HC4 (zinc finger)"/>
    <property type="match status" value="1"/>
</dbReference>
<proteinExistence type="predicted"/>
<reference evidence="9 10" key="1">
    <citation type="submission" date="2019-01" db="EMBL/GenBank/DDBJ databases">
        <title>Sequencing of cultivated peanut Arachis hypogaea provides insights into genome evolution and oil improvement.</title>
        <authorList>
            <person name="Chen X."/>
        </authorList>
    </citation>
    <scope>NUCLEOTIDE SEQUENCE [LARGE SCALE GENOMIC DNA]</scope>
    <source>
        <strain evidence="10">cv. Fuhuasheng</strain>
        <tissue evidence="9">Leaves</tissue>
    </source>
</reference>
<feature type="compositionally biased region" description="Pro residues" evidence="7">
    <location>
        <begin position="229"/>
        <end position="242"/>
    </location>
</feature>
<dbReference type="SMART" id="SM00185">
    <property type="entry name" value="ARM"/>
    <property type="match status" value="5"/>
</dbReference>
<dbReference type="GO" id="GO:0061630">
    <property type="term" value="F:ubiquitin protein ligase activity"/>
    <property type="evidence" value="ECO:0007669"/>
    <property type="project" value="UniProtKB-EC"/>
</dbReference>